<gene>
    <name evidence="5" type="ORF">C8N43_0988</name>
</gene>
<dbReference type="InterPro" id="IPR046335">
    <property type="entry name" value="LacI/GalR-like_sensor"/>
</dbReference>
<dbReference type="PANTHER" id="PTHR30146:SF138">
    <property type="entry name" value="TRANSCRIPTIONAL REGULATORY PROTEIN"/>
    <property type="match status" value="1"/>
</dbReference>
<dbReference type="PROSITE" id="PS50932">
    <property type="entry name" value="HTH_LACI_2"/>
    <property type="match status" value="1"/>
</dbReference>
<dbReference type="PRINTS" id="PR00036">
    <property type="entry name" value="HTHLACI"/>
</dbReference>
<keyword evidence="2" id="KW-0238">DNA-binding</keyword>
<evidence type="ECO:0000259" key="4">
    <source>
        <dbReference type="PROSITE" id="PS50932"/>
    </source>
</evidence>
<dbReference type="InterPro" id="IPR010982">
    <property type="entry name" value="Lambda_DNA-bd_dom_sf"/>
</dbReference>
<proteinExistence type="predicted"/>
<dbReference type="RefSeq" id="WP_107844544.1">
    <property type="nucleotide sequence ID" value="NZ_QBKS01000001.1"/>
</dbReference>
<dbReference type="SMART" id="SM00354">
    <property type="entry name" value="HTH_LACI"/>
    <property type="match status" value="1"/>
</dbReference>
<evidence type="ECO:0000256" key="1">
    <source>
        <dbReference type="ARBA" id="ARBA00023015"/>
    </source>
</evidence>
<organism evidence="5 6">
    <name type="scientific">Litoreibacter ponti</name>
    <dbReference type="NCBI Taxonomy" id="1510457"/>
    <lineage>
        <taxon>Bacteria</taxon>
        <taxon>Pseudomonadati</taxon>
        <taxon>Pseudomonadota</taxon>
        <taxon>Alphaproteobacteria</taxon>
        <taxon>Rhodobacterales</taxon>
        <taxon>Roseobacteraceae</taxon>
        <taxon>Litoreibacter</taxon>
    </lineage>
</organism>
<reference evidence="5 6" key="1">
    <citation type="submission" date="2018-04" db="EMBL/GenBank/DDBJ databases">
        <title>Genomic Encyclopedia of Archaeal and Bacterial Type Strains, Phase II (KMG-II): from individual species to whole genera.</title>
        <authorList>
            <person name="Goeker M."/>
        </authorList>
    </citation>
    <scope>NUCLEOTIDE SEQUENCE [LARGE SCALE GENOMIC DNA]</scope>
    <source>
        <strain evidence="5 6">DSM 100977</strain>
    </source>
</reference>
<dbReference type="InterPro" id="IPR000843">
    <property type="entry name" value="HTH_LacI"/>
</dbReference>
<evidence type="ECO:0000256" key="3">
    <source>
        <dbReference type="ARBA" id="ARBA00023163"/>
    </source>
</evidence>
<dbReference type="AlphaFoldDB" id="A0A2T6BJU5"/>
<name>A0A2T6BJU5_9RHOB</name>
<dbReference type="SUPFAM" id="SSF47413">
    <property type="entry name" value="lambda repressor-like DNA-binding domains"/>
    <property type="match status" value="1"/>
</dbReference>
<keyword evidence="6" id="KW-1185">Reference proteome</keyword>
<keyword evidence="3" id="KW-0804">Transcription</keyword>
<dbReference type="CDD" id="cd06273">
    <property type="entry name" value="PBP1_LacI-like"/>
    <property type="match status" value="1"/>
</dbReference>
<dbReference type="Pfam" id="PF13377">
    <property type="entry name" value="Peripla_BP_3"/>
    <property type="match status" value="1"/>
</dbReference>
<dbReference type="GO" id="GO:0000976">
    <property type="term" value="F:transcription cis-regulatory region binding"/>
    <property type="evidence" value="ECO:0007669"/>
    <property type="project" value="TreeGrafter"/>
</dbReference>
<protein>
    <submittedName>
        <fullName evidence="5">LacI family transcriptional regulator</fullName>
    </submittedName>
</protein>
<evidence type="ECO:0000256" key="2">
    <source>
        <dbReference type="ARBA" id="ARBA00023125"/>
    </source>
</evidence>
<evidence type="ECO:0000313" key="6">
    <source>
        <dbReference type="Proteomes" id="UP000243978"/>
    </source>
</evidence>
<dbReference type="InterPro" id="IPR028082">
    <property type="entry name" value="Peripla_BP_I"/>
</dbReference>
<dbReference type="CDD" id="cd01392">
    <property type="entry name" value="HTH_LacI"/>
    <property type="match status" value="1"/>
</dbReference>
<sequence>MAAPTLDDVAKKAGVSTATVSRCLNTPDRVVKATRERVMEAVKSLGYTPNFAARVMAAKRSFTMGAIIPTMDNAIFARGLQAFQEALHESGYTLLVASSAYTPEIEEEQIRALVSRGADGLLLIGHERDPSVYDFLARQNIPTLVAWSFDATARLPSVGFDNRAAMRAVTAEVIAQGHRRLAMISGICAGNDRATARVAGLRDAVVAAGMDPDAVPIMETHYGIETGAAAFEDLMARTPRPTAVICGNDVQAVGAMGIAAKLGLEVPCDVSITGFDDLEIATIASPALTTVHVPHRDMGRAAARVLVEMVEDKRIPASVELATELRLRASLAPPGG</sequence>
<dbReference type="Proteomes" id="UP000243978">
    <property type="component" value="Unassembled WGS sequence"/>
</dbReference>
<dbReference type="EMBL" id="QBKS01000001">
    <property type="protein sequence ID" value="PTX56333.1"/>
    <property type="molecule type" value="Genomic_DNA"/>
</dbReference>
<dbReference type="PANTHER" id="PTHR30146">
    <property type="entry name" value="LACI-RELATED TRANSCRIPTIONAL REPRESSOR"/>
    <property type="match status" value="1"/>
</dbReference>
<dbReference type="Gene3D" id="3.40.50.2300">
    <property type="match status" value="2"/>
</dbReference>
<accession>A0A2T6BJU5</accession>
<keyword evidence="1" id="KW-0805">Transcription regulation</keyword>
<dbReference type="Pfam" id="PF00356">
    <property type="entry name" value="LacI"/>
    <property type="match status" value="1"/>
</dbReference>
<dbReference type="GO" id="GO:0003700">
    <property type="term" value="F:DNA-binding transcription factor activity"/>
    <property type="evidence" value="ECO:0007669"/>
    <property type="project" value="TreeGrafter"/>
</dbReference>
<evidence type="ECO:0000313" key="5">
    <source>
        <dbReference type="EMBL" id="PTX56333.1"/>
    </source>
</evidence>
<dbReference type="OrthoDB" id="60111at2"/>
<feature type="domain" description="HTH lacI-type" evidence="4">
    <location>
        <begin position="4"/>
        <end position="58"/>
    </location>
</feature>
<dbReference type="Gene3D" id="1.10.260.40">
    <property type="entry name" value="lambda repressor-like DNA-binding domains"/>
    <property type="match status" value="1"/>
</dbReference>
<dbReference type="SUPFAM" id="SSF53822">
    <property type="entry name" value="Periplasmic binding protein-like I"/>
    <property type="match status" value="1"/>
</dbReference>
<comment type="caution">
    <text evidence="5">The sequence shown here is derived from an EMBL/GenBank/DDBJ whole genome shotgun (WGS) entry which is preliminary data.</text>
</comment>